<dbReference type="OrthoDB" id="7311517at2"/>
<accession>A0A8E3AQ26</accession>
<dbReference type="AlphaFoldDB" id="A0A8E3AQ26"/>
<protein>
    <submittedName>
        <fullName evidence="4">Tail length tape measure protein</fullName>
    </submittedName>
</protein>
<reference evidence="4 5" key="1">
    <citation type="submission" date="2018-04" db="EMBL/GenBank/DDBJ databases">
        <title>Genomic Encyclopedia of Archaeal and Bacterial Type Strains, Phase II (KMG-II): from individual species to whole genera.</title>
        <authorList>
            <person name="Goeker M."/>
        </authorList>
    </citation>
    <scope>NUCLEOTIDE SEQUENCE [LARGE SCALE GENOMIC DNA]</scope>
    <source>
        <strain evidence="4 5">DSM 19783</strain>
    </source>
</reference>
<evidence type="ECO:0000313" key="5">
    <source>
        <dbReference type="Proteomes" id="UP000244037"/>
    </source>
</evidence>
<feature type="region of interest" description="Disordered" evidence="2">
    <location>
        <begin position="389"/>
        <end position="437"/>
    </location>
</feature>
<comment type="caution">
    <text evidence="4">The sequence shown here is derived from an EMBL/GenBank/DDBJ whole genome shotgun (WGS) entry which is preliminary data.</text>
</comment>
<gene>
    <name evidence="4" type="ORF">C8N38_12033</name>
</gene>
<dbReference type="Pfam" id="PF06791">
    <property type="entry name" value="TMP_2"/>
    <property type="match status" value="1"/>
</dbReference>
<dbReference type="InterPro" id="IPR009628">
    <property type="entry name" value="Phage_tape_measure_N"/>
</dbReference>
<sequence>MTKVAAVEAILSGEAGSLKASIAEAVGIVGKFKNDAEKSARSIERAFQQQEKSVERLRKSLDPLYASSKRYEVALAQLDKALKHGVISQAEYNRTLGLAEKAYLGGGKQAAAAGGALGVLGNMSDQTRYRIQNMGYQVQDIAVQLQMGAKASSVFAAQGSQIASMFGPVGAVVGTLAAVGLPLLAMAFSSAAKDGRDLSEVLDDLESSVAALDAVTRTYSAKGLVELKERYGEVNAEILTLIERQKQVAIADAVRDADAAAEGFADELERISDLVTRADYQFAPVEKLREEFGLTLGAAQQLKIAFDQLAAAKTFDAQADAMARILSLMEGTKLETDEVFKQLVRAEGAMRQLAASAPQAGWMSGAIAEVKTLATALWDAAKARAAAETAANTDAAGNPILPGVSRTSRPEHAPPGTGGVEWGTPPKSVGGGGGANKVQTELDALRQSLMTQEEMQIASYDRQREALLKARQQELIDQQEYDALIEQTRQQHQDRMAQIDAYRYGNGLQMTEAFLGDMASAFATGGDKMVKISRIFGAAQALISTYVGAAKALELPFPANIAAAAKVIAAGMSFVSAIKGGSKSASGASGAASAGAAAQAAAPAPQRTATINVQGDVIGRQSGEALVKALNEAFGDGYRLNLDWQGAAR</sequence>
<dbReference type="Proteomes" id="UP000244037">
    <property type="component" value="Unassembled WGS sequence"/>
</dbReference>
<organism evidence="4 5">
    <name type="scientific">Rhodovulum kholense</name>
    <dbReference type="NCBI Taxonomy" id="453584"/>
    <lineage>
        <taxon>Bacteria</taxon>
        <taxon>Pseudomonadati</taxon>
        <taxon>Pseudomonadota</taxon>
        <taxon>Alphaproteobacteria</taxon>
        <taxon>Rhodobacterales</taxon>
        <taxon>Paracoccaceae</taxon>
        <taxon>Rhodovulum</taxon>
    </lineage>
</organism>
<dbReference type="RefSeq" id="WP_158272390.1">
    <property type="nucleotide sequence ID" value="NZ_QAYC01000020.1"/>
</dbReference>
<evidence type="ECO:0000313" key="4">
    <source>
        <dbReference type="EMBL" id="PTW43893.1"/>
    </source>
</evidence>
<proteinExistence type="predicted"/>
<keyword evidence="5" id="KW-1185">Reference proteome</keyword>
<name>A0A8E3AQ26_9RHOB</name>
<evidence type="ECO:0000256" key="1">
    <source>
        <dbReference type="SAM" id="Coils"/>
    </source>
</evidence>
<keyword evidence="1" id="KW-0175">Coiled coil</keyword>
<feature type="coiled-coil region" evidence="1">
    <location>
        <begin position="33"/>
        <end position="60"/>
    </location>
</feature>
<feature type="domain" description="Bacteriophage tail tape measure N-terminal" evidence="3">
    <location>
        <begin position="123"/>
        <end position="177"/>
    </location>
</feature>
<evidence type="ECO:0000256" key="2">
    <source>
        <dbReference type="SAM" id="MobiDB-lite"/>
    </source>
</evidence>
<evidence type="ECO:0000259" key="3">
    <source>
        <dbReference type="Pfam" id="PF06791"/>
    </source>
</evidence>
<dbReference type="EMBL" id="QAYC01000020">
    <property type="protein sequence ID" value="PTW43893.1"/>
    <property type="molecule type" value="Genomic_DNA"/>
</dbReference>